<proteinExistence type="predicted"/>
<feature type="transmembrane region" description="Helical" evidence="2">
    <location>
        <begin position="429"/>
        <end position="452"/>
    </location>
</feature>
<feature type="domain" description="Peptidase A1" evidence="4">
    <location>
        <begin position="52"/>
        <end position="390"/>
    </location>
</feature>
<sequence>MATRQPYSHRLLVHLLILVLSSTTAWAFNCSIPPIYVDIHKRAVHGMVAFQYGAFVGAGTPAQNQSLWVSLKSNETSVAGQDFCANSNIPDCSSRGAYFETGPSTSFTPLNDYKTNDIAPDTDANGSFAQDTIHLYTHYFQSDPAWDNPVTNFPFRVTTNGSTIADRLGLGYGSTLLQRLYNTGMVASRSFSLYIGTGMDRAGGVINGSVTLGGYDSARFTGTVYNYSIGSGEYPFGVRVSDVVVNNPDGSTQSLLDRTKFSNLPSDFTGFDAKISTEQYPMVFPAEVTKNFMSYLNAEPSDSPDGSLKLKNPFQGTLSIVLEGGFSVTLPKETVSNVSNLTPIAATQSSTISKNNTVKGDPQSPFLLTTAWLSQVYMMVNYDADQSGAFFHLAQVVQSAPYIIPKTTCPRVAVAAYVPPQKSFMTAGLVGAIVGAVVAGLALVTVLSCVVLRWRRNVAREKAMKEAAEIEKGIEMTVKGSIGRGGERDSGSEASDEPTAEKSRA</sequence>
<feature type="region of interest" description="Disordered" evidence="1">
    <location>
        <begin position="479"/>
        <end position="505"/>
    </location>
</feature>
<feature type="chain" id="PRO_5040395537" description="Peptidase A1 domain-containing protein" evidence="3">
    <location>
        <begin position="28"/>
        <end position="505"/>
    </location>
</feature>
<evidence type="ECO:0000259" key="4">
    <source>
        <dbReference type="PROSITE" id="PS51767"/>
    </source>
</evidence>
<keyword evidence="3" id="KW-0732">Signal</keyword>
<comment type="caution">
    <text evidence="5">The sequence shown here is derived from an EMBL/GenBank/DDBJ whole genome shotgun (WGS) entry which is preliminary data.</text>
</comment>
<keyword evidence="2" id="KW-0472">Membrane</keyword>
<evidence type="ECO:0000313" key="6">
    <source>
        <dbReference type="Proteomes" id="UP000750711"/>
    </source>
</evidence>
<dbReference type="Pfam" id="PF00026">
    <property type="entry name" value="Asp"/>
    <property type="match status" value="1"/>
</dbReference>
<name>A0A9P8RQW1_9PEZI</name>
<evidence type="ECO:0000256" key="1">
    <source>
        <dbReference type="SAM" id="MobiDB-lite"/>
    </source>
</evidence>
<dbReference type="InterPro" id="IPR034164">
    <property type="entry name" value="Pepsin-like_dom"/>
</dbReference>
<protein>
    <recommendedName>
        <fullName evidence="4">Peptidase A1 domain-containing protein</fullName>
    </recommendedName>
</protein>
<dbReference type="AlphaFoldDB" id="A0A9P8RQW1"/>
<dbReference type="InterPro" id="IPR033121">
    <property type="entry name" value="PEPTIDASE_A1"/>
</dbReference>
<evidence type="ECO:0000256" key="2">
    <source>
        <dbReference type="SAM" id="Phobius"/>
    </source>
</evidence>
<dbReference type="SUPFAM" id="SSF50630">
    <property type="entry name" value="Acid proteases"/>
    <property type="match status" value="1"/>
</dbReference>
<organism evidence="5 6">
    <name type="scientific">Trichoglossum hirsutum</name>
    <dbReference type="NCBI Taxonomy" id="265104"/>
    <lineage>
        <taxon>Eukaryota</taxon>
        <taxon>Fungi</taxon>
        <taxon>Dikarya</taxon>
        <taxon>Ascomycota</taxon>
        <taxon>Pezizomycotina</taxon>
        <taxon>Geoglossomycetes</taxon>
        <taxon>Geoglossales</taxon>
        <taxon>Geoglossaceae</taxon>
        <taxon>Trichoglossum</taxon>
    </lineage>
</organism>
<feature type="signal peptide" evidence="3">
    <location>
        <begin position="1"/>
        <end position="27"/>
    </location>
</feature>
<keyword evidence="2" id="KW-0812">Transmembrane</keyword>
<reference evidence="5" key="1">
    <citation type="submission" date="2021-03" db="EMBL/GenBank/DDBJ databases">
        <title>Comparative genomics and phylogenomic investigation of the class Geoglossomycetes provide insights into ecological specialization and systematics.</title>
        <authorList>
            <person name="Melie T."/>
            <person name="Pirro S."/>
            <person name="Miller A.N."/>
            <person name="Quandt A."/>
        </authorList>
    </citation>
    <scope>NUCLEOTIDE SEQUENCE</scope>
    <source>
        <strain evidence="5">CAQ_001_2017</strain>
    </source>
</reference>
<keyword evidence="6" id="KW-1185">Reference proteome</keyword>
<accession>A0A9P8RQW1</accession>
<dbReference type="EMBL" id="JAGHQM010000425">
    <property type="protein sequence ID" value="KAH0562032.1"/>
    <property type="molecule type" value="Genomic_DNA"/>
</dbReference>
<keyword evidence="2" id="KW-1133">Transmembrane helix</keyword>
<dbReference type="InterPro" id="IPR021109">
    <property type="entry name" value="Peptidase_aspartic_dom_sf"/>
</dbReference>
<dbReference type="CDD" id="cd05471">
    <property type="entry name" value="pepsin_like"/>
    <property type="match status" value="1"/>
</dbReference>
<evidence type="ECO:0000256" key="3">
    <source>
        <dbReference type="SAM" id="SignalP"/>
    </source>
</evidence>
<gene>
    <name evidence="5" type="ORF">GP486_003268</name>
</gene>
<dbReference type="PROSITE" id="PS51767">
    <property type="entry name" value="PEPTIDASE_A1"/>
    <property type="match status" value="1"/>
</dbReference>
<dbReference type="Proteomes" id="UP000750711">
    <property type="component" value="Unassembled WGS sequence"/>
</dbReference>
<dbReference type="Gene3D" id="2.40.70.10">
    <property type="entry name" value="Acid Proteases"/>
    <property type="match status" value="2"/>
</dbReference>
<evidence type="ECO:0000313" key="5">
    <source>
        <dbReference type="EMBL" id="KAH0562032.1"/>
    </source>
</evidence>